<keyword evidence="8 11" id="KW-1133">Transmembrane helix</keyword>
<keyword evidence="7 11" id="KW-0249">Electron transport</keyword>
<comment type="similarity">
    <text evidence="2 11">Belongs to the complex I NDUFA13 subunit family.</text>
</comment>
<keyword evidence="5 11" id="KW-0812">Transmembrane</keyword>
<evidence type="ECO:0000256" key="3">
    <source>
        <dbReference type="ARBA" id="ARBA00022448"/>
    </source>
</evidence>
<keyword evidence="4 11" id="KW-0679">Respiratory chain</keyword>
<comment type="function">
    <text evidence="11">Complex I functions in the transfer of electrons from NADH to the respiratory chain. Accessory subunit of the mitochondrial membrane respiratory chain NADH dehydrogenase (Complex I), that is believed not to be involved in catalysis.</text>
</comment>
<evidence type="ECO:0000256" key="9">
    <source>
        <dbReference type="ARBA" id="ARBA00023128"/>
    </source>
</evidence>
<evidence type="ECO:0000256" key="10">
    <source>
        <dbReference type="ARBA" id="ARBA00023136"/>
    </source>
</evidence>
<comment type="subcellular location">
    <subcellularLocation>
        <location evidence="1 11">Mitochondrion inner membrane</location>
        <topology evidence="1 11">Single-pass membrane protein</topology>
        <orientation evidence="1 11">Matrix side</orientation>
    </subcellularLocation>
</comment>
<evidence type="ECO:0000256" key="6">
    <source>
        <dbReference type="ARBA" id="ARBA00022792"/>
    </source>
</evidence>
<dbReference type="EMBL" id="JAKWBI020000040">
    <property type="protein sequence ID" value="KAJ2904998.1"/>
    <property type="molecule type" value="Genomic_DNA"/>
</dbReference>
<name>A0AAD5WUG0_9PEZI</name>
<evidence type="ECO:0000256" key="4">
    <source>
        <dbReference type="ARBA" id="ARBA00022660"/>
    </source>
</evidence>
<feature type="compositionally biased region" description="Basic and acidic residues" evidence="12">
    <location>
        <begin position="17"/>
        <end position="41"/>
    </location>
</feature>
<organism evidence="13 14">
    <name type="scientific">Zalerion maritima</name>
    <dbReference type="NCBI Taxonomy" id="339359"/>
    <lineage>
        <taxon>Eukaryota</taxon>
        <taxon>Fungi</taxon>
        <taxon>Dikarya</taxon>
        <taxon>Ascomycota</taxon>
        <taxon>Pezizomycotina</taxon>
        <taxon>Sordariomycetes</taxon>
        <taxon>Lulworthiomycetidae</taxon>
        <taxon>Lulworthiales</taxon>
        <taxon>Lulworthiaceae</taxon>
        <taxon>Zalerion</taxon>
    </lineage>
</organism>
<dbReference type="PANTHER" id="PTHR12966">
    <property type="entry name" value="NADH DEHYDROGENASE UBIQUINONE 1 ALPHA SUBCOMPLEX SUBUNIT 13"/>
    <property type="match status" value="1"/>
</dbReference>
<dbReference type="AlphaFoldDB" id="A0AAD5WUG0"/>
<keyword evidence="14" id="KW-1185">Reference proteome</keyword>
<gene>
    <name evidence="13" type="ORF">MKZ38_006654</name>
</gene>
<evidence type="ECO:0000256" key="5">
    <source>
        <dbReference type="ARBA" id="ARBA00022692"/>
    </source>
</evidence>
<keyword evidence="10 11" id="KW-0472">Membrane</keyword>
<dbReference type="InterPro" id="IPR009346">
    <property type="entry name" value="GRIM-19"/>
</dbReference>
<dbReference type="GO" id="GO:0045271">
    <property type="term" value="C:respiratory chain complex I"/>
    <property type="evidence" value="ECO:0007669"/>
    <property type="project" value="UniProtKB-UniRule"/>
</dbReference>
<evidence type="ECO:0000256" key="12">
    <source>
        <dbReference type="SAM" id="MobiDB-lite"/>
    </source>
</evidence>
<keyword evidence="6 11" id="KW-0999">Mitochondrion inner membrane</keyword>
<feature type="transmembrane region" description="Helical" evidence="11">
    <location>
        <begin position="125"/>
        <end position="143"/>
    </location>
</feature>
<feature type="region of interest" description="Disordered" evidence="12">
    <location>
        <begin position="1"/>
        <end position="41"/>
    </location>
</feature>
<dbReference type="Proteomes" id="UP001201980">
    <property type="component" value="Unassembled WGS sequence"/>
</dbReference>
<evidence type="ECO:0000256" key="2">
    <source>
        <dbReference type="ARBA" id="ARBA00007312"/>
    </source>
</evidence>
<evidence type="ECO:0000256" key="7">
    <source>
        <dbReference type="ARBA" id="ARBA00022982"/>
    </source>
</evidence>
<evidence type="ECO:0000313" key="14">
    <source>
        <dbReference type="Proteomes" id="UP001201980"/>
    </source>
</evidence>
<accession>A0AAD5WUG0</accession>
<evidence type="ECO:0000313" key="13">
    <source>
        <dbReference type="EMBL" id="KAJ2904998.1"/>
    </source>
</evidence>
<evidence type="ECO:0000256" key="11">
    <source>
        <dbReference type="RuleBase" id="RU368034"/>
    </source>
</evidence>
<sequence>MPQDMPPVGGYGPVQYKEIEEMPKARKEEASRSPPRNTDDEVYIKERILRHFETRGRTVGGILRGAMERAPPCTVVLKLALGGHQHRPCNMENRKQWKEQNQQSGDPDHFQDIPRNLPARGFRPGMLLFGSGLIMVYGWYYAIRGIREKNELLREKMWSRIHLVPLLQAEEDRDQVRRYLADQERERLLLGENKRIYNSDRFVRPTFAATPSVTKG</sequence>
<evidence type="ECO:0000256" key="1">
    <source>
        <dbReference type="ARBA" id="ARBA00004298"/>
    </source>
</evidence>
<dbReference type="PANTHER" id="PTHR12966:SF0">
    <property type="entry name" value="NADH DEHYDROGENASE [UBIQUINONE] 1 ALPHA SUBCOMPLEX SUBUNIT 13"/>
    <property type="match status" value="1"/>
</dbReference>
<protein>
    <recommendedName>
        <fullName evidence="11">NADH dehydrogenase [ubiquinone] 1 alpha subcomplex subunit 13</fullName>
    </recommendedName>
</protein>
<evidence type="ECO:0000256" key="8">
    <source>
        <dbReference type="ARBA" id="ARBA00022989"/>
    </source>
</evidence>
<comment type="caution">
    <text evidence="13">The sequence shown here is derived from an EMBL/GenBank/DDBJ whole genome shotgun (WGS) entry which is preliminary data.</text>
</comment>
<keyword evidence="9 11" id="KW-0496">Mitochondrion</keyword>
<proteinExistence type="inferred from homology"/>
<dbReference type="Pfam" id="PF06212">
    <property type="entry name" value="GRIM-19"/>
    <property type="match status" value="1"/>
</dbReference>
<reference evidence="13" key="1">
    <citation type="submission" date="2022-07" db="EMBL/GenBank/DDBJ databases">
        <title>Draft genome sequence of Zalerion maritima ATCC 34329, a (micro)plastics degrading marine fungus.</title>
        <authorList>
            <person name="Paco A."/>
            <person name="Goncalves M.F.M."/>
            <person name="Rocha-Santos T.A.P."/>
            <person name="Alves A."/>
        </authorList>
    </citation>
    <scope>NUCLEOTIDE SEQUENCE</scope>
    <source>
        <strain evidence="13">ATCC 34329</strain>
    </source>
</reference>
<dbReference type="GO" id="GO:0005743">
    <property type="term" value="C:mitochondrial inner membrane"/>
    <property type="evidence" value="ECO:0007669"/>
    <property type="project" value="UniProtKB-SubCell"/>
</dbReference>
<keyword evidence="3 11" id="KW-0813">Transport</keyword>